<reference evidence="6 7" key="1">
    <citation type="journal article" date="2011" name="J. Bacteriol.">
        <title>Whole-genome shotgun sequencing of the sulfur-oxidizing chemoautotroph Tetrathiobacter kashmirensis.</title>
        <authorList>
            <person name="Ghosh W."/>
            <person name="George A."/>
            <person name="Agarwal A."/>
            <person name="Raj P."/>
            <person name="Alam M."/>
            <person name="Pyne P."/>
            <person name="Das Gupta S.K."/>
        </authorList>
    </citation>
    <scope>NUCLEOTIDE SEQUENCE [LARGE SCALE GENOMIC DNA]</scope>
    <source>
        <strain evidence="6 7">WT001</strain>
    </source>
</reference>
<dbReference type="InterPro" id="IPR036390">
    <property type="entry name" value="WH_DNA-bd_sf"/>
</dbReference>
<dbReference type="SUPFAM" id="SSF53850">
    <property type="entry name" value="Periplasmic binding protein-like II"/>
    <property type="match status" value="1"/>
</dbReference>
<keyword evidence="7" id="KW-1185">Reference proteome</keyword>
<evidence type="ECO:0000313" key="7">
    <source>
        <dbReference type="Proteomes" id="UP000005267"/>
    </source>
</evidence>
<dbReference type="InterPro" id="IPR005119">
    <property type="entry name" value="LysR_subst-bd"/>
</dbReference>
<evidence type="ECO:0000259" key="5">
    <source>
        <dbReference type="PROSITE" id="PS50931"/>
    </source>
</evidence>
<reference evidence="7" key="2">
    <citation type="journal article" date="2013" name="PLoS ONE">
        <title>Genome implosion elicits host-confinement in Alcaligenaceae: evidence from the comparative genomics of Tetrathiobacter kashmirensis, a pathogen in the making.</title>
        <authorList>
            <person name="Ghosh W."/>
            <person name="Alam M."/>
            <person name="Roy C."/>
            <person name="Pyne P."/>
            <person name="George A."/>
            <person name="Chakraborty R."/>
            <person name="Majumder S."/>
            <person name="Agarwal A."/>
            <person name="Chakraborty S."/>
            <person name="Majumdar S."/>
            <person name="Gupta S.K."/>
        </authorList>
    </citation>
    <scope>NUCLEOTIDE SEQUENCE [LARGE SCALE GENOMIC DNA]</scope>
    <source>
        <strain evidence="7">WT001</strain>
    </source>
</reference>
<dbReference type="PANTHER" id="PTHR30537:SF72">
    <property type="entry name" value="LYSR FAMILY TRANSCRIPTIONAL REGULATOR"/>
    <property type="match status" value="1"/>
</dbReference>
<dbReference type="CDD" id="cd08472">
    <property type="entry name" value="PBP2_CrgA_like_3"/>
    <property type="match status" value="1"/>
</dbReference>
<dbReference type="PROSITE" id="PS50931">
    <property type="entry name" value="HTH_LYSR"/>
    <property type="match status" value="1"/>
</dbReference>
<dbReference type="Gene3D" id="1.10.10.10">
    <property type="entry name" value="Winged helix-like DNA-binding domain superfamily/Winged helix DNA-binding domain"/>
    <property type="match status" value="1"/>
</dbReference>
<protein>
    <submittedName>
        <fullName evidence="6">Regulatory protein, LysR:LysR, substrate-binding protein</fullName>
    </submittedName>
</protein>
<comment type="similarity">
    <text evidence="1">Belongs to the LysR transcriptional regulatory family.</text>
</comment>
<dbReference type="HOGENOM" id="CLU_039613_16_3_4"/>
<dbReference type="FunFam" id="1.10.10.10:FF:000001">
    <property type="entry name" value="LysR family transcriptional regulator"/>
    <property type="match status" value="1"/>
</dbReference>
<feature type="domain" description="HTH lysR-type" evidence="5">
    <location>
        <begin position="1"/>
        <end position="59"/>
    </location>
</feature>
<evidence type="ECO:0000313" key="6">
    <source>
        <dbReference type="EMBL" id="AFK61499.1"/>
    </source>
</evidence>
<keyword evidence="4" id="KW-0804">Transcription</keyword>
<evidence type="ECO:0000256" key="4">
    <source>
        <dbReference type="ARBA" id="ARBA00023163"/>
    </source>
</evidence>
<keyword evidence="2" id="KW-0805">Transcription regulation</keyword>
<keyword evidence="3" id="KW-0238">DNA-binding</keyword>
<dbReference type="Pfam" id="PF03466">
    <property type="entry name" value="LysR_substrate"/>
    <property type="match status" value="1"/>
</dbReference>
<dbReference type="GO" id="GO:0003700">
    <property type="term" value="F:DNA-binding transcription factor activity"/>
    <property type="evidence" value="ECO:0007669"/>
    <property type="project" value="InterPro"/>
</dbReference>
<dbReference type="InterPro" id="IPR036388">
    <property type="entry name" value="WH-like_DNA-bd_sf"/>
</dbReference>
<dbReference type="InterPro" id="IPR000847">
    <property type="entry name" value="LysR_HTH_N"/>
</dbReference>
<dbReference type="Pfam" id="PF00126">
    <property type="entry name" value="HTH_1"/>
    <property type="match status" value="1"/>
</dbReference>
<evidence type="ECO:0000256" key="2">
    <source>
        <dbReference type="ARBA" id="ARBA00023015"/>
    </source>
</evidence>
<dbReference type="KEGG" id="aka:TKWG_04910"/>
<dbReference type="Proteomes" id="UP000005267">
    <property type="component" value="Chromosome"/>
</dbReference>
<dbReference type="InterPro" id="IPR058163">
    <property type="entry name" value="LysR-type_TF_proteobact-type"/>
</dbReference>
<dbReference type="STRING" id="1036672.TKWG_04910"/>
<gene>
    <name evidence="6" type="ordered locus">TKWG_04910</name>
</gene>
<sequence length="315" mass="35512">MDKLESMQVYVCVVDAHSFARAAEVLGLPRSTVSRVIKELESWLGIQLLQRTTRKLSVTADGRRYYVDCKRLLADISTMESSFPGRSAKPKGRFKVGVPQSLARHCVIPSLTEFLHQYPELELILCSSDDVEDIIQDGYDCVIRAGRIEDSTTLVARPLANFKWAVFASPTYIDIYGKPKSLNDLEKHRAVGYLNHRTGRTTDWFFTLDEEDYALRMNETLIVDDTDAYIQAGIQGLGLIRVASYLVKPYVQCGALVPCMDGLSFDLPLSLVYPQNRYLPPSVRVFYDWCKKVLSQPNHHPETPVLQKPGSGFIG</sequence>
<dbReference type="Gene3D" id="3.40.190.290">
    <property type="match status" value="1"/>
</dbReference>
<dbReference type="GO" id="GO:0043565">
    <property type="term" value="F:sequence-specific DNA binding"/>
    <property type="evidence" value="ECO:0007669"/>
    <property type="project" value="TreeGrafter"/>
</dbReference>
<accession>I3U911</accession>
<dbReference type="RefSeq" id="WP_014749590.1">
    <property type="nucleotide sequence ID" value="NC_017964.1"/>
</dbReference>
<dbReference type="SUPFAM" id="SSF46785">
    <property type="entry name" value="Winged helix' DNA-binding domain"/>
    <property type="match status" value="1"/>
</dbReference>
<organism evidence="6 7">
    <name type="scientific">Advenella kashmirensis (strain DSM 17095 / LMG 22695 / WT001)</name>
    <name type="common">Tetrathiobacter kashmirensis</name>
    <dbReference type="NCBI Taxonomy" id="1036672"/>
    <lineage>
        <taxon>Bacteria</taxon>
        <taxon>Pseudomonadati</taxon>
        <taxon>Pseudomonadota</taxon>
        <taxon>Betaproteobacteria</taxon>
        <taxon>Burkholderiales</taxon>
        <taxon>Alcaligenaceae</taxon>
    </lineage>
</organism>
<evidence type="ECO:0000256" key="1">
    <source>
        <dbReference type="ARBA" id="ARBA00009437"/>
    </source>
</evidence>
<name>I3U911_ADVKW</name>
<dbReference type="PANTHER" id="PTHR30537">
    <property type="entry name" value="HTH-TYPE TRANSCRIPTIONAL REGULATOR"/>
    <property type="match status" value="1"/>
</dbReference>
<dbReference type="GO" id="GO:0006351">
    <property type="term" value="P:DNA-templated transcription"/>
    <property type="evidence" value="ECO:0007669"/>
    <property type="project" value="TreeGrafter"/>
</dbReference>
<proteinExistence type="inferred from homology"/>
<evidence type="ECO:0000256" key="3">
    <source>
        <dbReference type="ARBA" id="ARBA00023125"/>
    </source>
</evidence>
<dbReference type="OrthoDB" id="9076738at2"/>
<dbReference type="AlphaFoldDB" id="I3U911"/>
<dbReference type="EMBL" id="CP003555">
    <property type="protein sequence ID" value="AFK61499.1"/>
    <property type="molecule type" value="Genomic_DNA"/>
</dbReference>